<comment type="caution">
    <text evidence="7">The sequence shown here is derived from an EMBL/GenBank/DDBJ whole genome shotgun (WGS) entry which is preliminary data.</text>
</comment>
<keyword evidence="4" id="KW-0689">Ribosomal protein</keyword>
<keyword evidence="6" id="KW-0687">Ribonucleoprotein</keyword>
<dbReference type="AlphaFoldDB" id="A0AAV1HTR5"/>
<organism evidence="7 8">
    <name type="scientific">Coccomyxa viridis</name>
    <dbReference type="NCBI Taxonomy" id="1274662"/>
    <lineage>
        <taxon>Eukaryota</taxon>
        <taxon>Viridiplantae</taxon>
        <taxon>Chlorophyta</taxon>
        <taxon>core chlorophytes</taxon>
        <taxon>Trebouxiophyceae</taxon>
        <taxon>Trebouxiophyceae incertae sedis</taxon>
        <taxon>Coccomyxaceae</taxon>
        <taxon>Coccomyxa</taxon>
    </lineage>
</organism>
<dbReference type="EMBL" id="CAUYUE010000002">
    <property type="protein sequence ID" value="CAK0745734.1"/>
    <property type="molecule type" value="Genomic_DNA"/>
</dbReference>
<sequence length="86" mass="9570">MFLRALGVFTGRGRRVPRKGFTQLTSKIGPKDYYRGKGVPTIGHHTRKGGYKILADRLPEYIVPDLTGFKLKPYIAYEAKSAKAGS</sequence>
<name>A0AAV1HTR5_9CHLO</name>
<keyword evidence="8" id="KW-1185">Reference proteome</keyword>
<gene>
    <name evidence="7" type="ORF">CVIRNUC_001641</name>
</gene>
<evidence type="ECO:0000256" key="3">
    <source>
        <dbReference type="ARBA" id="ARBA00022946"/>
    </source>
</evidence>
<keyword evidence="3" id="KW-0809">Transit peptide</keyword>
<proteinExistence type="inferred from homology"/>
<protein>
    <submittedName>
        <fullName evidence="7">Uncharacterized protein</fullName>
    </submittedName>
</protein>
<dbReference type="PANTHER" id="PTHR21338:SF0">
    <property type="entry name" value="LARGE RIBOSOMAL SUBUNIT PROTEIN ML41"/>
    <property type="match status" value="1"/>
</dbReference>
<keyword evidence="5" id="KW-0496">Mitochondrion</keyword>
<reference evidence="7 8" key="1">
    <citation type="submission" date="2023-10" db="EMBL/GenBank/DDBJ databases">
        <authorList>
            <person name="Maclean D."/>
            <person name="Macfadyen A."/>
        </authorList>
    </citation>
    <scope>NUCLEOTIDE SEQUENCE [LARGE SCALE GENOMIC DNA]</scope>
</reference>
<dbReference type="GO" id="GO:0003735">
    <property type="term" value="F:structural constituent of ribosome"/>
    <property type="evidence" value="ECO:0007669"/>
    <property type="project" value="InterPro"/>
</dbReference>
<dbReference type="PANTHER" id="PTHR21338">
    <property type="entry name" value="MITOCHONDRIAL RIBOSOMAL PROTEIN L41"/>
    <property type="match status" value="1"/>
</dbReference>
<comment type="similarity">
    <text evidence="2">Belongs to the mitochondrion-specific ribosomal protein mL41 family.</text>
</comment>
<evidence type="ECO:0000256" key="5">
    <source>
        <dbReference type="ARBA" id="ARBA00023128"/>
    </source>
</evidence>
<evidence type="ECO:0000313" key="7">
    <source>
        <dbReference type="EMBL" id="CAK0745734.1"/>
    </source>
</evidence>
<dbReference type="Pfam" id="PF09809">
    <property type="entry name" value="MRP-L27"/>
    <property type="match status" value="1"/>
</dbReference>
<evidence type="ECO:0000256" key="4">
    <source>
        <dbReference type="ARBA" id="ARBA00022980"/>
    </source>
</evidence>
<evidence type="ECO:0000256" key="2">
    <source>
        <dbReference type="ARBA" id="ARBA00010152"/>
    </source>
</evidence>
<evidence type="ECO:0000313" key="8">
    <source>
        <dbReference type="Proteomes" id="UP001314263"/>
    </source>
</evidence>
<dbReference type="GO" id="GO:0005762">
    <property type="term" value="C:mitochondrial large ribosomal subunit"/>
    <property type="evidence" value="ECO:0007669"/>
    <property type="project" value="InterPro"/>
</dbReference>
<evidence type="ECO:0000256" key="1">
    <source>
        <dbReference type="ARBA" id="ARBA00004173"/>
    </source>
</evidence>
<comment type="subcellular location">
    <subcellularLocation>
        <location evidence="1">Mitochondrion</location>
    </subcellularLocation>
</comment>
<evidence type="ECO:0000256" key="6">
    <source>
        <dbReference type="ARBA" id="ARBA00023274"/>
    </source>
</evidence>
<dbReference type="InterPro" id="IPR019189">
    <property type="entry name" value="Ribosomal_mL41"/>
</dbReference>
<dbReference type="Proteomes" id="UP001314263">
    <property type="component" value="Unassembled WGS sequence"/>
</dbReference>
<accession>A0AAV1HTR5</accession>
<dbReference type="GO" id="GO:0006412">
    <property type="term" value="P:translation"/>
    <property type="evidence" value="ECO:0007669"/>
    <property type="project" value="TreeGrafter"/>
</dbReference>